<accession>A0ABR4BQ84</accession>
<organism evidence="1 2">
    <name type="scientific">Oculimacula yallundae</name>
    <dbReference type="NCBI Taxonomy" id="86028"/>
    <lineage>
        <taxon>Eukaryota</taxon>
        <taxon>Fungi</taxon>
        <taxon>Dikarya</taxon>
        <taxon>Ascomycota</taxon>
        <taxon>Pezizomycotina</taxon>
        <taxon>Leotiomycetes</taxon>
        <taxon>Helotiales</taxon>
        <taxon>Ploettnerulaceae</taxon>
        <taxon>Oculimacula</taxon>
    </lineage>
</organism>
<name>A0ABR4BQ84_9HELO</name>
<protein>
    <submittedName>
        <fullName evidence="1">Uncharacterized protein</fullName>
    </submittedName>
</protein>
<comment type="caution">
    <text evidence="1">The sequence shown here is derived from an EMBL/GenBank/DDBJ whole genome shotgun (WGS) entry which is preliminary data.</text>
</comment>
<reference evidence="1 2" key="1">
    <citation type="journal article" date="2024" name="Commun. Biol.">
        <title>Comparative genomic analysis of thermophilic fungi reveals convergent evolutionary adaptations and gene losses.</title>
        <authorList>
            <person name="Steindorff A.S."/>
            <person name="Aguilar-Pontes M.V."/>
            <person name="Robinson A.J."/>
            <person name="Andreopoulos B."/>
            <person name="LaButti K."/>
            <person name="Kuo A."/>
            <person name="Mondo S."/>
            <person name="Riley R."/>
            <person name="Otillar R."/>
            <person name="Haridas S."/>
            <person name="Lipzen A."/>
            <person name="Grimwood J."/>
            <person name="Schmutz J."/>
            <person name="Clum A."/>
            <person name="Reid I.D."/>
            <person name="Moisan M.C."/>
            <person name="Butler G."/>
            <person name="Nguyen T.T.M."/>
            <person name="Dewar K."/>
            <person name="Conant G."/>
            <person name="Drula E."/>
            <person name="Henrissat B."/>
            <person name="Hansel C."/>
            <person name="Singer S."/>
            <person name="Hutchinson M.I."/>
            <person name="de Vries R.P."/>
            <person name="Natvig D.O."/>
            <person name="Powell A.J."/>
            <person name="Tsang A."/>
            <person name="Grigoriev I.V."/>
        </authorList>
    </citation>
    <scope>NUCLEOTIDE SEQUENCE [LARGE SCALE GENOMIC DNA]</scope>
    <source>
        <strain evidence="1 2">CBS 494.80</strain>
    </source>
</reference>
<proteinExistence type="predicted"/>
<sequence>MASPTAGIELLLATTMRVLRNATRLEEIIEAWPSLREKSLCSPPTLTEQERRIYFDLPDEEMELSNLRAVTSRSREELIEKALSSREQLTEKELIVLMDRFWTPISPNENQLLLVSMSNTSDENQAEFYRIRGLPHTLNEEAAFNIAGLEYSGRKSRVRAKKVQYAADVALLDAPEWIRLLYREGKRRWGFVCLWDPGFREMDPELFDDLRETLETVLQVARRYNGSKDLVDTRWELLHFYAPDGAIVPPKEGGGVGEDIHDGILLRGAFQDILADAQKYQNAGHMPFWEDEMDSNVSEGESIAESGILTNTFLVIDSTCIRSVVPYPDELDLAHANYDDMRILAYEAEFPVPDREYVDGYQGFSWIRLDQLVYNFYELRLTRPDEVGMDEIWKAAQGSYERAFVSLLPEEASSRTHSGSMQGFTQESVLGRRWYPLMEKRRAEEMARPGYVLTENDKFRLEAAKGFGKAPSFKIMQLYNVGREYSSSSGAIIAVVLYPEAHLVFQNCISCSPKILVIPSHFISSHVTSSQLLSIIKPYNNTKDEYLPASLFAPSYF</sequence>
<keyword evidence="2" id="KW-1185">Reference proteome</keyword>
<evidence type="ECO:0000313" key="2">
    <source>
        <dbReference type="Proteomes" id="UP001595075"/>
    </source>
</evidence>
<gene>
    <name evidence="1" type="ORF">VTL71DRAFT_10063</name>
</gene>
<dbReference type="EMBL" id="JAZHXI010000025">
    <property type="protein sequence ID" value="KAL2059908.1"/>
    <property type="molecule type" value="Genomic_DNA"/>
</dbReference>
<evidence type="ECO:0000313" key="1">
    <source>
        <dbReference type="EMBL" id="KAL2059908.1"/>
    </source>
</evidence>
<dbReference type="Proteomes" id="UP001595075">
    <property type="component" value="Unassembled WGS sequence"/>
</dbReference>